<feature type="domain" description="Putative sugar diacid recognition" evidence="2">
    <location>
        <begin position="4"/>
        <end position="132"/>
    </location>
</feature>
<evidence type="ECO:0000259" key="4">
    <source>
        <dbReference type="Pfam" id="PF17853"/>
    </source>
</evidence>
<dbReference type="Pfam" id="PF13556">
    <property type="entry name" value="HTH_30"/>
    <property type="match status" value="1"/>
</dbReference>
<evidence type="ECO:0000259" key="2">
    <source>
        <dbReference type="Pfam" id="PF05651"/>
    </source>
</evidence>
<accession>A0A1W1IHX1</accession>
<gene>
    <name evidence="5" type="ORF">TPAS_2288</name>
</gene>
<keyword evidence="6" id="KW-1185">Reference proteome</keyword>
<feature type="domain" description="CdaR GGDEF-like" evidence="4">
    <location>
        <begin position="143"/>
        <end position="261"/>
    </location>
</feature>
<dbReference type="InterPro" id="IPR025736">
    <property type="entry name" value="PucR_C-HTH_dom"/>
</dbReference>
<feature type="domain" description="PucR C-terminal helix-turn-helix" evidence="3">
    <location>
        <begin position="313"/>
        <end position="367"/>
    </location>
</feature>
<evidence type="ECO:0000313" key="6">
    <source>
        <dbReference type="Proteomes" id="UP000195985"/>
    </source>
</evidence>
<evidence type="ECO:0000313" key="5">
    <source>
        <dbReference type="EMBL" id="SLM52594.1"/>
    </source>
</evidence>
<dbReference type="EMBL" id="FWEY01000007">
    <property type="protein sequence ID" value="SLM52594.1"/>
    <property type="molecule type" value="Genomic_DNA"/>
</dbReference>
<sequence length="375" mass="42824">MEIASELAQRIVVSMKEIIHQELNFIDIDGVIIASTDDTRIGAQHAGAKRVIETKTDLIVKDDTHFEGTKMGINIPIFSDQHLLGVIGITGSKDEVVKYGKIIKTMTEILVKEAWLKDVSFKKRDNYRILIEELLMIRPDLENVQTLSNLLGFDLTIPRLVVAGHIKNLSVDRNDKIENMMKLLKTVLLNDTQTIYTVDGSEITILFRESLPEPTLAYQLNKLIREAEERYDLHLHLGVGLPSETPAALRISHEQARAALDWSILTSHNTIEYYSKLDLGMILANIPKNNSEEFVHQILRNLDWKELEEYTEIFSVYGSNNGSIYRCADALFIHRNTLQYKLNKLHKLTGYNPRELDSYTILSLAFKLHSILNKN</sequence>
<name>A0A1W1IHX1_9LACT</name>
<dbReference type="InterPro" id="IPR008599">
    <property type="entry name" value="Diacid_rec"/>
</dbReference>
<dbReference type="InterPro" id="IPR051448">
    <property type="entry name" value="CdaR-like_regulators"/>
</dbReference>
<dbReference type="Pfam" id="PF17853">
    <property type="entry name" value="GGDEF_2"/>
    <property type="match status" value="1"/>
</dbReference>
<dbReference type="Proteomes" id="UP000195985">
    <property type="component" value="Unassembled WGS sequence"/>
</dbReference>
<reference evidence="6" key="1">
    <citation type="submission" date="2016-04" db="EMBL/GenBank/DDBJ databases">
        <authorList>
            <person name="Strepis N."/>
        </authorList>
    </citation>
    <scope>NUCLEOTIDE SEQUENCE [LARGE SCALE GENOMIC DNA]</scope>
</reference>
<evidence type="ECO:0008006" key="7">
    <source>
        <dbReference type="Google" id="ProtNLM"/>
    </source>
</evidence>
<evidence type="ECO:0000256" key="1">
    <source>
        <dbReference type="ARBA" id="ARBA00006754"/>
    </source>
</evidence>
<comment type="similarity">
    <text evidence="1">Belongs to the CdaR family.</text>
</comment>
<dbReference type="Pfam" id="PF05651">
    <property type="entry name" value="Diacid_rec"/>
    <property type="match status" value="1"/>
</dbReference>
<dbReference type="InterPro" id="IPR041522">
    <property type="entry name" value="CdaR_GGDEF"/>
</dbReference>
<dbReference type="InterPro" id="IPR009057">
    <property type="entry name" value="Homeodomain-like_sf"/>
</dbReference>
<dbReference type="PANTHER" id="PTHR33744">
    <property type="entry name" value="CARBOHYDRATE DIACID REGULATOR"/>
    <property type="match status" value="1"/>
</dbReference>
<dbReference type="RefSeq" id="WP_086943351.1">
    <property type="nucleotide sequence ID" value="NZ_FONM01000008.1"/>
</dbReference>
<dbReference type="AlphaFoldDB" id="A0A1W1IHX1"/>
<dbReference type="SUPFAM" id="SSF46689">
    <property type="entry name" value="Homeodomain-like"/>
    <property type="match status" value="1"/>
</dbReference>
<dbReference type="Gene3D" id="1.10.10.2840">
    <property type="entry name" value="PucR C-terminal helix-turn-helix domain"/>
    <property type="match status" value="1"/>
</dbReference>
<organism evidence="5 6">
    <name type="scientific">Trichococcus pasteurii</name>
    <dbReference type="NCBI Taxonomy" id="43064"/>
    <lineage>
        <taxon>Bacteria</taxon>
        <taxon>Bacillati</taxon>
        <taxon>Bacillota</taxon>
        <taxon>Bacilli</taxon>
        <taxon>Lactobacillales</taxon>
        <taxon>Carnobacteriaceae</taxon>
        <taxon>Trichococcus</taxon>
    </lineage>
</organism>
<protein>
    <recommendedName>
        <fullName evidence="7">Sugar diacid recognition</fullName>
    </recommendedName>
</protein>
<dbReference type="OrthoDB" id="9792148at2"/>
<proteinExistence type="inferred from homology"/>
<dbReference type="InterPro" id="IPR042070">
    <property type="entry name" value="PucR_C-HTH_sf"/>
</dbReference>
<evidence type="ECO:0000259" key="3">
    <source>
        <dbReference type="Pfam" id="PF13556"/>
    </source>
</evidence>
<dbReference type="PANTHER" id="PTHR33744:SF16">
    <property type="entry name" value="CARBOHYDRATE DIACID REGULATOR"/>
    <property type="match status" value="1"/>
</dbReference>